<dbReference type="InterPro" id="IPR013725">
    <property type="entry name" value="DNA_replication_fac_RFC1_C"/>
</dbReference>
<dbReference type="Pfam" id="PF08519">
    <property type="entry name" value="RFC1"/>
    <property type="match status" value="1"/>
</dbReference>
<dbReference type="Gene3D" id="1.20.272.10">
    <property type="match status" value="1"/>
</dbReference>
<name>A0A915NY14_9BILA</name>
<protein>
    <submittedName>
        <fullName evidence="7">DNA replication factor RFC1 C-terminal domain-containing protein</fullName>
    </submittedName>
</protein>
<dbReference type="InterPro" id="IPR047854">
    <property type="entry name" value="RFC_lid"/>
</dbReference>
<feature type="domain" description="DNA replication factor RFC1 C-terminal" evidence="5">
    <location>
        <begin position="212"/>
        <end position="366"/>
    </location>
</feature>
<feature type="compositionally biased region" description="Acidic residues" evidence="4">
    <location>
        <begin position="398"/>
        <end position="411"/>
    </location>
</feature>
<organism evidence="6 7">
    <name type="scientific">Meloidogyne floridensis</name>
    <dbReference type="NCBI Taxonomy" id="298350"/>
    <lineage>
        <taxon>Eukaryota</taxon>
        <taxon>Metazoa</taxon>
        <taxon>Ecdysozoa</taxon>
        <taxon>Nematoda</taxon>
        <taxon>Chromadorea</taxon>
        <taxon>Rhabditida</taxon>
        <taxon>Tylenchina</taxon>
        <taxon>Tylenchomorpha</taxon>
        <taxon>Tylenchoidea</taxon>
        <taxon>Meloidogynidae</taxon>
        <taxon>Meloidogyninae</taxon>
        <taxon>Meloidogyne</taxon>
    </lineage>
</organism>
<dbReference type="AlphaFoldDB" id="A0A915NY14"/>
<proteinExistence type="predicted"/>
<dbReference type="GO" id="GO:0005663">
    <property type="term" value="C:DNA replication factor C complex"/>
    <property type="evidence" value="ECO:0007669"/>
    <property type="project" value="InterPro"/>
</dbReference>
<keyword evidence="3" id="KW-0067">ATP-binding</keyword>
<dbReference type="GO" id="GO:0006260">
    <property type="term" value="P:DNA replication"/>
    <property type="evidence" value="ECO:0007669"/>
    <property type="project" value="UniProtKB-KW"/>
</dbReference>
<evidence type="ECO:0000313" key="7">
    <source>
        <dbReference type="WBParaSite" id="scf7180000421295.g6612"/>
    </source>
</evidence>
<dbReference type="GO" id="GO:0005634">
    <property type="term" value="C:nucleus"/>
    <property type="evidence" value="ECO:0007669"/>
    <property type="project" value="TreeGrafter"/>
</dbReference>
<dbReference type="FunFam" id="1.20.272.10:FF:000005">
    <property type="entry name" value="Replication factor C subunit 1"/>
    <property type="match status" value="1"/>
</dbReference>
<sequence length="426" mass="48894">LPYGRSVDVEILNLRATIVLSFGYVCFYCPTEGLVLRLQNTVLPFLRQYTANSKESSLREAHLETLNLIALSVHPNRLRDYRFESRYECLSYIKGCLLSIAAKENVKLPKDVYDKIIEASSQDIRLCINTLQMVTSGQMSMDFQKKDILMNIFEAARQILSADTSLMSKSDLFFNDYSILPLFVQENYPNVRNSKMNNLDHLQAIRRASDTIAFGDIIAKQIRTGGDWSLLREQAMFSCALPALFMDGYMTAQISFPAWLGKNSNLQKRQRLLRQLALHMHLRIAGNIQSMVLDYLPILRERLYRPLIERDSAGVPDVVAHYNYYYLVKDDTEAINELGAWPNKQNKDLASLVSTKAKSALTRQLNREKRFLPFAQPVDIKTGRRKGAETKGKVVSVDETEEKEDLEEENDLEEEAMEVNMLQMEY</sequence>
<dbReference type="Gene3D" id="1.10.8.60">
    <property type="match status" value="1"/>
</dbReference>
<evidence type="ECO:0000313" key="6">
    <source>
        <dbReference type="Proteomes" id="UP000887560"/>
    </source>
</evidence>
<feature type="region of interest" description="Disordered" evidence="4">
    <location>
        <begin position="383"/>
        <end position="411"/>
    </location>
</feature>
<evidence type="ECO:0000256" key="1">
    <source>
        <dbReference type="ARBA" id="ARBA00022705"/>
    </source>
</evidence>
<dbReference type="GO" id="GO:0005524">
    <property type="term" value="F:ATP binding"/>
    <property type="evidence" value="ECO:0007669"/>
    <property type="project" value="UniProtKB-KW"/>
</dbReference>
<evidence type="ECO:0000256" key="4">
    <source>
        <dbReference type="SAM" id="MobiDB-lite"/>
    </source>
</evidence>
<dbReference type="Proteomes" id="UP000887560">
    <property type="component" value="Unplaced"/>
</dbReference>
<dbReference type="GO" id="GO:0003677">
    <property type="term" value="F:DNA binding"/>
    <property type="evidence" value="ECO:0007669"/>
    <property type="project" value="InterPro"/>
</dbReference>
<dbReference type="WBParaSite" id="scf7180000421295.g6612">
    <property type="protein sequence ID" value="scf7180000421295.g6612"/>
    <property type="gene ID" value="scf7180000421295.g6612"/>
</dbReference>
<accession>A0A915NY14</accession>
<dbReference type="PANTHER" id="PTHR23389">
    <property type="entry name" value="CHROMOSOME TRANSMISSION FIDELITY FACTOR 18"/>
    <property type="match status" value="1"/>
</dbReference>
<dbReference type="Pfam" id="PF25361">
    <property type="entry name" value="AAA_lid_RFC1"/>
    <property type="match status" value="1"/>
</dbReference>
<keyword evidence="1" id="KW-0235">DNA replication</keyword>
<evidence type="ECO:0000256" key="2">
    <source>
        <dbReference type="ARBA" id="ARBA00022741"/>
    </source>
</evidence>
<dbReference type="CDD" id="cd18140">
    <property type="entry name" value="HLD_clamp_RFC"/>
    <property type="match status" value="1"/>
</dbReference>
<reference evidence="7" key="1">
    <citation type="submission" date="2022-11" db="UniProtKB">
        <authorList>
            <consortium name="WormBaseParasite"/>
        </authorList>
    </citation>
    <scope>IDENTIFICATION</scope>
</reference>
<evidence type="ECO:0000256" key="3">
    <source>
        <dbReference type="ARBA" id="ARBA00022840"/>
    </source>
</evidence>
<dbReference type="PANTHER" id="PTHR23389:SF6">
    <property type="entry name" value="REPLICATION FACTOR C SUBUNIT 1"/>
    <property type="match status" value="1"/>
</dbReference>
<keyword evidence="6" id="KW-1185">Reference proteome</keyword>
<evidence type="ECO:0000259" key="5">
    <source>
        <dbReference type="Pfam" id="PF08519"/>
    </source>
</evidence>
<keyword evidence="2" id="KW-0547">Nucleotide-binding</keyword>
<dbReference type="GO" id="GO:0003689">
    <property type="term" value="F:DNA clamp loader activity"/>
    <property type="evidence" value="ECO:0007669"/>
    <property type="project" value="InterPro"/>
</dbReference>
<dbReference type="SUPFAM" id="SSF48019">
    <property type="entry name" value="post-AAA+ oligomerization domain-like"/>
    <property type="match status" value="1"/>
</dbReference>
<dbReference type="InterPro" id="IPR008921">
    <property type="entry name" value="DNA_pol3_clamp-load_cplx_C"/>
</dbReference>